<protein>
    <submittedName>
        <fullName evidence="1">Uncharacterized protein</fullName>
    </submittedName>
</protein>
<reference evidence="1" key="1">
    <citation type="journal article" date="2018" name="DNA Res.">
        <title>Multiple hybrid de novo genome assembly of finger millet, an orphan allotetraploid crop.</title>
        <authorList>
            <person name="Hatakeyama M."/>
            <person name="Aluri S."/>
            <person name="Balachadran M.T."/>
            <person name="Sivarajan S.R."/>
            <person name="Patrignani A."/>
            <person name="Gruter S."/>
            <person name="Poveda L."/>
            <person name="Shimizu-Inatsugi R."/>
            <person name="Baeten J."/>
            <person name="Francoijs K.J."/>
            <person name="Nataraja K.N."/>
            <person name="Reddy Y.A.N."/>
            <person name="Phadnis S."/>
            <person name="Ravikumar R.L."/>
            <person name="Schlapbach R."/>
            <person name="Sreeman S.M."/>
            <person name="Shimizu K.K."/>
        </authorList>
    </citation>
    <scope>NUCLEOTIDE SEQUENCE</scope>
</reference>
<evidence type="ECO:0000313" key="1">
    <source>
        <dbReference type="EMBL" id="GJM93394.1"/>
    </source>
</evidence>
<reference evidence="1" key="2">
    <citation type="submission" date="2021-12" db="EMBL/GenBank/DDBJ databases">
        <title>Resequencing data analysis of finger millet.</title>
        <authorList>
            <person name="Hatakeyama M."/>
            <person name="Aluri S."/>
            <person name="Balachadran M.T."/>
            <person name="Sivarajan S.R."/>
            <person name="Poveda L."/>
            <person name="Shimizu-Inatsugi R."/>
            <person name="Schlapbach R."/>
            <person name="Sreeman S.M."/>
            <person name="Shimizu K.K."/>
        </authorList>
    </citation>
    <scope>NUCLEOTIDE SEQUENCE</scope>
</reference>
<gene>
    <name evidence="1" type="primary">ga09947</name>
    <name evidence="1" type="ORF">PR202_ga09947</name>
</gene>
<dbReference type="AlphaFoldDB" id="A0AAV5C565"/>
<keyword evidence="2" id="KW-1185">Reference proteome</keyword>
<dbReference type="Proteomes" id="UP001054889">
    <property type="component" value="Unassembled WGS sequence"/>
</dbReference>
<accession>A0AAV5C565</accession>
<comment type="caution">
    <text evidence="1">The sequence shown here is derived from an EMBL/GenBank/DDBJ whole genome shotgun (WGS) entry which is preliminary data.</text>
</comment>
<organism evidence="1 2">
    <name type="scientific">Eleusine coracana subsp. coracana</name>
    <dbReference type="NCBI Taxonomy" id="191504"/>
    <lineage>
        <taxon>Eukaryota</taxon>
        <taxon>Viridiplantae</taxon>
        <taxon>Streptophyta</taxon>
        <taxon>Embryophyta</taxon>
        <taxon>Tracheophyta</taxon>
        <taxon>Spermatophyta</taxon>
        <taxon>Magnoliopsida</taxon>
        <taxon>Liliopsida</taxon>
        <taxon>Poales</taxon>
        <taxon>Poaceae</taxon>
        <taxon>PACMAD clade</taxon>
        <taxon>Chloridoideae</taxon>
        <taxon>Cynodonteae</taxon>
        <taxon>Eleusininae</taxon>
        <taxon>Eleusine</taxon>
    </lineage>
</organism>
<evidence type="ECO:0000313" key="2">
    <source>
        <dbReference type="Proteomes" id="UP001054889"/>
    </source>
</evidence>
<name>A0AAV5C565_ELECO</name>
<dbReference type="EMBL" id="BQKI01000004">
    <property type="protein sequence ID" value="GJM93394.1"/>
    <property type="molecule type" value="Genomic_DNA"/>
</dbReference>
<sequence length="198" mass="20948">MKRRIKEVIVAQSAVHRYAAAVDFVVQGSQLLPPIVNSADLCTSHFVVVIEETVSAGAVHSNNMVTWSLLLPPTVNSAELHAHFVTVAGRPRRSARAPSWGDMTGNAAVGAAQHPHSPHFFVDDAATLTSPWATCGAALRSVGPRIPTTSSSSSFDVTECDDLWVSCYASDGGFVLARAQGELASSNRSGGACHRRVL</sequence>
<proteinExistence type="predicted"/>